<dbReference type="NCBIfam" id="TIGR02432">
    <property type="entry name" value="lysidine_TilS_N"/>
    <property type="match status" value="1"/>
</dbReference>
<keyword evidence="2 6" id="KW-0819">tRNA processing</keyword>
<dbReference type="InterPro" id="IPR011063">
    <property type="entry name" value="TilS/TtcA_N"/>
</dbReference>
<dbReference type="PANTHER" id="PTHR43033:SF1">
    <property type="entry name" value="TRNA(ILE)-LYSIDINE SYNTHASE-RELATED"/>
    <property type="match status" value="1"/>
</dbReference>
<keyword evidence="4 6" id="KW-0067">ATP-binding</keyword>
<evidence type="ECO:0000313" key="8">
    <source>
        <dbReference type="EMBL" id="ARW68240.1"/>
    </source>
</evidence>
<dbReference type="Gene3D" id="3.40.50.620">
    <property type="entry name" value="HUPs"/>
    <property type="match status" value="1"/>
</dbReference>
<dbReference type="PANTHER" id="PTHR43033">
    <property type="entry name" value="TRNA(ILE)-LYSIDINE SYNTHASE-RELATED"/>
    <property type="match status" value="1"/>
</dbReference>
<protein>
    <recommendedName>
        <fullName evidence="6">tRNA(Ile)-lysidine synthase, chloroplastic</fullName>
        <ecNumber evidence="6">6.3.4.19</ecNumber>
    </recommendedName>
    <alternativeName>
        <fullName evidence="6">tRNA(Ile)-2-lysyl-cytidine synthase</fullName>
    </alternativeName>
    <alternativeName>
        <fullName evidence="6">tRNA(Ile)-lysidine synthetase</fullName>
    </alternativeName>
</protein>
<evidence type="ECO:0000256" key="5">
    <source>
        <dbReference type="ARBA" id="ARBA00048539"/>
    </source>
</evidence>
<keyword evidence="1 6" id="KW-0436">Ligase</keyword>
<keyword evidence="8" id="KW-0934">Plastid</keyword>
<dbReference type="CDD" id="cd01992">
    <property type="entry name" value="TilS_N"/>
    <property type="match status" value="1"/>
</dbReference>
<accession>A0A1Z1MQ83</accession>
<feature type="domain" description="tRNA(Ile)-lysidine/2-thiocytidine synthase N-terminal" evidence="7">
    <location>
        <begin position="21"/>
        <end position="205"/>
    </location>
</feature>
<dbReference type="InterPro" id="IPR012094">
    <property type="entry name" value="tRNA_Ile_lys_synt"/>
</dbReference>
<dbReference type="Pfam" id="PF01171">
    <property type="entry name" value="ATP_bind_3"/>
    <property type="match status" value="1"/>
</dbReference>
<dbReference type="GO" id="GO:0006400">
    <property type="term" value="P:tRNA modification"/>
    <property type="evidence" value="ECO:0007669"/>
    <property type="project" value="UniProtKB-UniRule"/>
</dbReference>
<keyword evidence="8" id="KW-0150">Chloroplast</keyword>
<evidence type="ECO:0000256" key="1">
    <source>
        <dbReference type="ARBA" id="ARBA00022598"/>
    </source>
</evidence>
<keyword evidence="3 6" id="KW-0547">Nucleotide-binding</keyword>
<dbReference type="GO" id="GO:0009507">
    <property type="term" value="C:chloroplast"/>
    <property type="evidence" value="ECO:0007669"/>
    <property type="project" value="UniProtKB-SubCell"/>
</dbReference>
<dbReference type="GO" id="GO:0032267">
    <property type="term" value="F:tRNA(Ile)-lysidine synthase activity"/>
    <property type="evidence" value="ECO:0007669"/>
    <property type="project" value="UniProtKB-EC"/>
</dbReference>
<dbReference type="HAMAP" id="MF_01161">
    <property type="entry name" value="tRNA_Ile_lys_synt"/>
    <property type="match status" value="1"/>
</dbReference>
<dbReference type="GO" id="GO:0005524">
    <property type="term" value="F:ATP binding"/>
    <property type="evidence" value="ECO:0007669"/>
    <property type="project" value="UniProtKB-UniRule"/>
</dbReference>
<dbReference type="InterPro" id="IPR012795">
    <property type="entry name" value="tRNA_Ile_lys_synt_N"/>
</dbReference>
<evidence type="ECO:0000256" key="4">
    <source>
        <dbReference type="ARBA" id="ARBA00022840"/>
    </source>
</evidence>
<dbReference type="EMBL" id="MF101451">
    <property type="protein sequence ID" value="ARW68240.1"/>
    <property type="molecule type" value="Genomic_DNA"/>
</dbReference>
<comment type="subcellular location">
    <subcellularLocation>
        <location evidence="6">Plastid</location>
        <location evidence="6">Chloroplast</location>
    </subcellularLocation>
</comment>
<comment type="domain">
    <text evidence="6">The N-terminal region contains the highly conserved SGGXDS motif, predicted to be a P-loop motif involved in ATP binding.</text>
</comment>
<comment type="catalytic activity">
    <reaction evidence="5 6">
        <text>cytidine(34) in tRNA(Ile2) + L-lysine + ATP = lysidine(34) in tRNA(Ile2) + AMP + diphosphate + H(+)</text>
        <dbReference type="Rhea" id="RHEA:43744"/>
        <dbReference type="Rhea" id="RHEA-COMP:10625"/>
        <dbReference type="Rhea" id="RHEA-COMP:10670"/>
        <dbReference type="ChEBI" id="CHEBI:15378"/>
        <dbReference type="ChEBI" id="CHEBI:30616"/>
        <dbReference type="ChEBI" id="CHEBI:32551"/>
        <dbReference type="ChEBI" id="CHEBI:33019"/>
        <dbReference type="ChEBI" id="CHEBI:82748"/>
        <dbReference type="ChEBI" id="CHEBI:83665"/>
        <dbReference type="ChEBI" id="CHEBI:456215"/>
        <dbReference type="EC" id="6.3.4.19"/>
    </reaction>
</comment>
<dbReference type="InterPro" id="IPR014729">
    <property type="entry name" value="Rossmann-like_a/b/a_fold"/>
</dbReference>
<dbReference type="EC" id="6.3.4.19" evidence="6"/>
<sequence>MDRPKLYYMNNNIFDQEIHNKILVAISGGQDSLYLIKFIQDYKNDYQIIKRKTIYISYIYIDHQWRRDSYKHIKHIANYIKSFNENFYIYQLNENIISESISRIYRYNIILKHAIRNGYQHIITGHNKTDKIETFLHNFIRGNGIEGLTTLVSQIKVNNNIQLLRPLLNINRENIYWICKKFYLPIWSDTTNYIYSLSRNRIRNELIPYLKKYFHQNIENNINYLLNNYYNHHEYIKQSTMKLYLNSIHKNHMALNHVQLTKQHFILQFKTIQLFCIHNININIKHKIITKLIIHMNQKASKVYLRINLKYITLHVNNKWIYMTL</sequence>
<dbReference type="AlphaFoldDB" id="A0A1Z1MQ83"/>
<comment type="similarity">
    <text evidence="6">Belongs to the tRNA(Ile)-lysidine synthase family.</text>
</comment>
<evidence type="ECO:0000256" key="2">
    <source>
        <dbReference type="ARBA" id="ARBA00022694"/>
    </source>
</evidence>
<evidence type="ECO:0000256" key="3">
    <source>
        <dbReference type="ARBA" id="ARBA00022741"/>
    </source>
</evidence>
<evidence type="ECO:0000259" key="7">
    <source>
        <dbReference type="Pfam" id="PF01171"/>
    </source>
</evidence>
<feature type="binding site" evidence="6">
    <location>
        <begin position="27"/>
        <end position="32"/>
    </location>
    <ligand>
        <name>ATP</name>
        <dbReference type="ChEBI" id="CHEBI:30616"/>
    </ligand>
</feature>
<dbReference type="SUPFAM" id="SSF52402">
    <property type="entry name" value="Adenine nucleotide alpha hydrolases-like"/>
    <property type="match status" value="1"/>
</dbReference>
<evidence type="ECO:0000256" key="6">
    <source>
        <dbReference type="HAMAP-Rule" id="MF_01161"/>
    </source>
</evidence>
<reference evidence="8" key="1">
    <citation type="journal article" date="2017" name="J. Phycol.">
        <title>Analysis of chloroplast genomes and a supermatrix inform reclassification of the Rhodomelaceae (Rhodophyta).</title>
        <authorList>
            <person name="Diaz-Tapia P."/>
            <person name="Maggs C.A."/>
            <person name="West J.A."/>
            <person name="Verbruggen H."/>
        </authorList>
    </citation>
    <scope>NUCLEOTIDE SEQUENCE</scope>
    <source>
        <strain evidence="8">PD1582</strain>
    </source>
</reference>
<comment type="function">
    <text evidence="6">Ligates lysine onto the cytidine present at position 34 of the AUA codon-specific tRNA(Ile) that contains the anticodon CAU, in an ATP-dependent manner. Cytidine is converted to lysidine, thus changing the amino acid specificity of the tRNA from methionine to isoleucine.</text>
</comment>
<organism evidence="8">
    <name type="scientific">Chondria sp.</name>
    <name type="common">in: red algae</name>
    <dbReference type="NCBI Taxonomy" id="1982705"/>
    <lineage>
        <taxon>Eukaryota</taxon>
        <taxon>Rhodophyta</taxon>
        <taxon>Florideophyceae</taxon>
        <taxon>Rhodymeniophycidae</taxon>
        <taxon>Ceramiales</taxon>
        <taxon>Rhodomelaceae</taxon>
        <taxon>Chondrieae</taxon>
        <taxon>Chondria</taxon>
    </lineage>
</organism>
<gene>
    <name evidence="6 8" type="primary">tilS</name>
</gene>
<proteinExistence type="inferred from homology"/>
<geneLocation type="chloroplast" evidence="8"/>
<name>A0A1Z1MQ83_9FLOR</name>